<dbReference type="RefSeq" id="WP_089895532.1">
    <property type="nucleotide sequence ID" value="NZ_FOJG01000001.1"/>
</dbReference>
<evidence type="ECO:0000313" key="2">
    <source>
        <dbReference type="EMBL" id="SEW39330.1"/>
    </source>
</evidence>
<organism evidence="2 3">
    <name type="scientific">Chitinophaga arvensicola</name>
    <dbReference type="NCBI Taxonomy" id="29529"/>
    <lineage>
        <taxon>Bacteria</taxon>
        <taxon>Pseudomonadati</taxon>
        <taxon>Bacteroidota</taxon>
        <taxon>Chitinophagia</taxon>
        <taxon>Chitinophagales</taxon>
        <taxon>Chitinophagaceae</taxon>
        <taxon>Chitinophaga</taxon>
    </lineage>
</organism>
<feature type="signal peptide" evidence="1">
    <location>
        <begin position="1"/>
        <end position="22"/>
    </location>
</feature>
<sequence>MKSLKFILMAIAAFAGISAAVAANARFDVFYVNETSNGTYQRVLPADYDLLHCYKSSQYPCSYTLNSVILGPSATEAELIAAGAVPSSSFAQYDRTHW</sequence>
<accession>A0A1I0REN9</accession>
<gene>
    <name evidence="2" type="ORF">SAMN04488122_2733</name>
</gene>
<evidence type="ECO:0000313" key="3">
    <source>
        <dbReference type="Proteomes" id="UP000199310"/>
    </source>
</evidence>
<proteinExistence type="predicted"/>
<protein>
    <submittedName>
        <fullName evidence="2">Uncharacterized protein</fullName>
    </submittedName>
</protein>
<keyword evidence="1" id="KW-0732">Signal</keyword>
<reference evidence="3" key="1">
    <citation type="submission" date="2016-10" db="EMBL/GenBank/DDBJ databases">
        <authorList>
            <person name="Varghese N."/>
            <person name="Submissions S."/>
        </authorList>
    </citation>
    <scope>NUCLEOTIDE SEQUENCE [LARGE SCALE GENOMIC DNA]</scope>
    <source>
        <strain evidence="3">DSM 3695</strain>
    </source>
</reference>
<dbReference type="AlphaFoldDB" id="A0A1I0REN9"/>
<dbReference type="EMBL" id="FOJG01000001">
    <property type="protein sequence ID" value="SEW39330.1"/>
    <property type="molecule type" value="Genomic_DNA"/>
</dbReference>
<name>A0A1I0REN9_9BACT</name>
<feature type="chain" id="PRO_5011486582" evidence="1">
    <location>
        <begin position="23"/>
        <end position="98"/>
    </location>
</feature>
<evidence type="ECO:0000256" key="1">
    <source>
        <dbReference type="SAM" id="SignalP"/>
    </source>
</evidence>
<keyword evidence="3" id="KW-1185">Reference proteome</keyword>
<dbReference type="Proteomes" id="UP000199310">
    <property type="component" value="Unassembled WGS sequence"/>
</dbReference>